<proteinExistence type="predicted"/>
<sequence length="67" mass="7302">MEAAATETKTNMHNYSAMHEGSTDFDKSKTKMGVAAAKKSTKRKSLLKRTKPSNPVSNKDSEEPTGD</sequence>
<dbReference type="EMBL" id="KD228954">
    <property type="protein sequence ID" value="EMS50654.1"/>
    <property type="molecule type" value="Genomic_DNA"/>
</dbReference>
<dbReference type="AlphaFoldDB" id="M7ZRD9"/>
<name>M7ZRD9_TRIUA</name>
<protein>
    <submittedName>
        <fullName evidence="2">Uncharacterized protein</fullName>
    </submittedName>
</protein>
<feature type="compositionally biased region" description="Basic residues" evidence="1">
    <location>
        <begin position="39"/>
        <end position="51"/>
    </location>
</feature>
<evidence type="ECO:0000256" key="1">
    <source>
        <dbReference type="SAM" id="MobiDB-lite"/>
    </source>
</evidence>
<organism evidence="2">
    <name type="scientific">Triticum urartu</name>
    <name type="common">Red wild einkorn</name>
    <name type="synonym">Crithodium urartu</name>
    <dbReference type="NCBI Taxonomy" id="4572"/>
    <lineage>
        <taxon>Eukaryota</taxon>
        <taxon>Viridiplantae</taxon>
        <taxon>Streptophyta</taxon>
        <taxon>Embryophyta</taxon>
        <taxon>Tracheophyta</taxon>
        <taxon>Spermatophyta</taxon>
        <taxon>Magnoliopsida</taxon>
        <taxon>Liliopsida</taxon>
        <taxon>Poales</taxon>
        <taxon>Poaceae</taxon>
        <taxon>BOP clade</taxon>
        <taxon>Pooideae</taxon>
        <taxon>Triticodae</taxon>
        <taxon>Triticeae</taxon>
        <taxon>Triticinae</taxon>
        <taxon>Triticum</taxon>
    </lineage>
</organism>
<accession>M7ZRD9</accession>
<reference evidence="2" key="1">
    <citation type="journal article" date="2013" name="Nature">
        <title>Draft genome of the wheat A-genome progenitor Triticum urartu.</title>
        <authorList>
            <person name="Ling H.Q."/>
            <person name="Zhao S."/>
            <person name="Liu D."/>
            <person name="Wang J."/>
            <person name="Sun H."/>
            <person name="Zhang C."/>
            <person name="Fan H."/>
            <person name="Li D."/>
            <person name="Dong L."/>
            <person name="Tao Y."/>
            <person name="Gao C."/>
            <person name="Wu H."/>
            <person name="Li Y."/>
            <person name="Cui Y."/>
            <person name="Guo X."/>
            <person name="Zheng S."/>
            <person name="Wang B."/>
            <person name="Yu K."/>
            <person name="Liang Q."/>
            <person name="Yang W."/>
            <person name="Lou X."/>
            <person name="Chen J."/>
            <person name="Feng M."/>
            <person name="Jian J."/>
            <person name="Zhang X."/>
            <person name="Luo G."/>
            <person name="Jiang Y."/>
            <person name="Liu J."/>
            <person name="Wang Z."/>
            <person name="Sha Y."/>
            <person name="Zhang B."/>
            <person name="Wu H."/>
            <person name="Tang D."/>
            <person name="Shen Q."/>
            <person name="Xue P."/>
            <person name="Zou S."/>
            <person name="Wang X."/>
            <person name="Liu X."/>
            <person name="Wang F."/>
            <person name="Yang Y."/>
            <person name="An X."/>
            <person name="Dong Z."/>
            <person name="Zhang K."/>
            <person name="Zhang X."/>
            <person name="Luo M.C."/>
            <person name="Dvorak J."/>
            <person name="Tong Y."/>
            <person name="Wang J."/>
            <person name="Yang H."/>
            <person name="Li Z."/>
            <person name="Wang D."/>
            <person name="Zhang A."/>
            <person name="Wang J."/>
        </authorList>
    </citation>
    <scope>NUCLEOTIDE SEQUENCE</scope>
</reference>
<evidence type="ECO:0000313" key="2">
    <source>
        <dbReference type="EMBL" id="EMS50654.1"/>
    </source>
</evidence>
<feature type="region of interest" description="Disordered" evidence="1">
    <location>
        <begin position="1"/>
        <end position="67"/>
    </location>
</feature>
<gene>
    <name evidence="2" type="ORF">TRIUR3_03081</name>
</gene>